<proteinExistence type="predicted"/>
<sequence length="642" mass="71788">MVEETGVSSDPILQSLMRLEKARADGHAAFEEGDFRGAVRHYTKAIALYPDDSSLYCDRSSAYANLKKFAKAKADAKRAYELRPRCPRSHLVLGISSLGLGRMDQALKYLNEGLVVDPDDEKLKVAVARVGVETNKMNMLSSNRNRTNQGVAAGPLPIKTGFAQSGTQNLFPYLYWQQQPLSELAQLRAGRALVNQNPLQTQPITTEETMMRGNAALNEGNPRAAVRHYTEGISLSPDNVDLYSSRSAAYASLGEFVLAHEDATRAHELSPGSPVVYLRLGLAHLRLGRTDLALKALKHGLEIDPNDRSLRAACARANVEALKTVKMCRDIMEIGLLSDQGKLLVAQALSESKEDQPLCQSSADAEDLHSAEWLREACSRIDKVASELKNQILHLENVHDDAKTAKTKTGNQNLTEQLLMKTLVHHYSERLKTNPEDVEAYNKRATLHAQLGELSEALKDTEKFTELEPESPKIYDLTEAAILYLRKQELIRSYCDKASGSKICHQYIEHVKDDWDGSNEPTGEKSQPKEVEDEEIPDPEMKIDASNLVVEQDGHYKRASSDETKDENVPDSEPKMESDVGMIDEQVLSPETVLSEISGMKEKDQGEFINNRYKSRGRQYIFFWLTVWVQYCRLAITVDRAI</sequence>
<feature type="repeat" description="TPR" evidence="3">
    <location>
        <begin position="438"/>
        <end position="471"/>
    </location>
</feature>
<dbReference type="Proteomes" id="UP000197138">
    <property type="component" value="Unassembled WGS sequence"/>
</dbReference>
<dbReference type="EMBL" id="MTKT01003950">
    <property type="protein sequence ID" value="OWM73730.1"/>
    <property type="molecule type" value="Genomic_DNA"/>
</dbReference>
<feature type="repeat" description="TPR" evidence="3">
    <location>
        <begin position="206"/>
        <end position="239"/>
    </location>
</feature>
<keyword evidence="2 3" id="KW-0802">TPR repeat</keyword>
<dbReference type="GO" id="GO:0051879">
    <property type="term" value="F:Hsp90 protein binding"/>
    <property type="evidence" value="ECO:0007669"/>
    <property type="project" value="TreeGrafter"/>
</dbReference>
<gene>
    <name evidence="5" type="ORF">CDL15_Pgr026834</name>
</gene>
<name>A0A218WMZ7_PUNGR</name>
<evidence type="ECO:0000313" key="6">
    <source>
        <dbReference type="Proteomes" id="UP000197138"/>
    </source>
</evidence>
<accession>A0A218WMZ7</accession>
<evidence type="ECO:0000256" key="1">
    <source>
        <dbReference type="ARBA" id="ARBA00022737"/>
    </source>
</evidence>
<dbReference type="Pfam" id="PF14559">
    <property type="entry name" value="TPR_19"/>
    <property type="match status" value="1"/>
</dbReference>
<feature type="region of interest" description="Disordered" evidence="4">
    <location>
        <begin position="513"/>
        <end position="579"/>
    </location>
</feature>
<dbReference type="PANTHER" id="PTHR22904">
    <property type="entry name" value="TPR REPEAT CONTAINING PROTEIN"/>
    <property type="match status" value="1"/>
</dbReference>
<comment type="caution">
    <text evidence="5">The sequence shown here is derived from an EMBL/GenBank/DDBJ whole genome shotgun (WGS) entry which is preliminary data.</text>
</comment>
<feature type="repeat" description="TPR" evidence="3">
    <location>
        <begin position="274"/>
        <end position="307"/>
    </location>
</feature>
<dbReference type="PANTHER" id="PTHR22904:SF533">
    <property type="entry name" value="HSP70-HSP90 ORGANIZING PROTEIN 3"/>
    <property type="match status" value="1"/>
</dbReference>
<feature type="repeat" description="TPR" evidence="3">
    <location>
        <begin position="87"/>
        <end position="120"/>
    </location>
</feature>
<feature type="compositionally biased region" description="Basic and acidic residues" evidence="4">
    <location>
        <begin position="552"/>
        <end position="578"/>
    </location>
</feature>
<dbReference type="Pfam" id="PF13181">
    <property type="entry name" value="TPR_8"/>
    <property type="match status" value="1"/>
</dbReference>
<evidence type="ECO:0000256" key="4">
    <source>
        <dbReference type="SAM" id="MobiDB-lite"/>
    </source>
</evidence>
<dbReference type="InterPro" id="IPR011990">
    <property type="entry name" value="TPR-like_helical_dom_sf"/>
</dbReference>
<evidence type="ECO:0000313" key="5">
    <source>
        <dbReference type="EMBL" id="OWM73730.1"/>
    </source>
</evidence>
<dbReference type="Gene3D" id="1.25.40.10">
    <property type="entry name" value="Tetratricopeptide repeat domain"/>
    <property type="match status" value="3"/>
</dbReference>
<feature type="repeat" description="TPR" evidence="3">
    <location>
        <begin position="19"/>
        <end position="52"/>
    </location>
</feature>
<keyword evidence="1" id="KW-0677">Repeat</keyword>
<evidence type="ECO:0000256" key="3">
    <source>
        <dbReference type="PROSITE-ProRule" id="PRU00339"/>
    </source>
</evidence>
<dbReference type="AlphaFoldDB" id="A0A218WMZ7"/>
<reference evidence="6" key="1">
    <citation type="journal article" date="2017" name="Plant J.">
        <title>The pomegranate (Punica granatum L.) genome and the genomics of punicalagin biosynthesis.</title>
        <authorList>
            <person name="Qin G."/>
            <person name="Xu C."/>
            <person name="Ming R."/>
            <person name="Tang H."/>
            <person name="Guyot R."/>
            <person name="Kramer E.M."/>
            <person name="Hu Y."/>
            <person name="Yi X."/>
            <person name="Qi Y."/>
            <person name="Xu X."/>
            <person name="Gao Z."/>
            <person name="Pan H."/>
            <person name="Jian J."/>
            <person name="Tian Y."/>
            <person name="Yue Z."/>
            <person name="Xu Y."/>
        </authorList>
    </citation>
    <scope>NUCLEOTIDE SEQUENCE [LARGE SCALE GENOMIC DNA]</scope>
    <source>
        <strain evidence="6">cv. Dabenzi</strain>
    </source>
</reference>
<organism evidence="5 6">
    <name type="scientific">Punica granatum</name>
    <name type="common">Pomegranate</name>
    <dbReference type="NCBI Taxonomy" id="22663"/>
    <lineage>
        <taxon>Eukaryota</taxon>
        <taxon>Viridiplantae</taxon>
        <taxon>Streptophyta</taxon>
        <taxon>Embryophyta</taxon>
        <taxon>Tracheophyta</taxon>
        <taxon>Spermatophyta</taxon>
        <taxon>Magnoliopsida</taxon>
        <taxon>eudicotyledons</taxon>
        <taxon>Gunneridae</taxon>
        <taxon>Pentapetalae</taxon>
        <taxon>rosids</taxon>
        <taxon>malvids</taxon>
        <taxon>Myrtales</taxon>
        <taxon>Lythraceae</taxon>
        <taxon>Punica</taxon>
    </lineage>
</organism>
<protein>
    <submittedName>
        <fullName evidence="5">Uncharacterized protein</fullName>
    </submittedName>
</protein>
<dbReference type="PROSITE" id="PS50005">
    <property type="entry name" value="TPR"/>
    <property type="match status" value="5"/>
</dbReference>
<evidence type="ECO:0000256" key="2">
    <source>
        <dbReference type="ARBA" id="ARBA00022803"/>
    </source>
</evidence>
<dbReference type="SUPFAM" id="SSF48452">
    <property type="entry name" value="TPR-like"/>
    <property type="match status" value="2"/>
</dbReference>
<dbReference type="SMART" id="SM00028">
    <property type="entry name" value="TPR"/>
    <property type="match status" value="7"/>
</dbReference>
<dbReference type="InterPro" id="IPR019734">
    <property type="entry name" value="TPR_rpt"/>
</dbReference>
<dbReference type="Pfam" id="PF13432">
    <property type="entry name" value="TPR_16"/>
    <property type="match status" value="1"/>
</dbReference>